<proteinExistence type="predicted"/>
<dbReference type="InterPro" id="IPR023214">
    <property type="entry name" value="HAD_sf"/>
</dbReference>
<dbReference type="InterPro" id="IPR036412">
    <property type="entry name" value="HAD-like_sf"/>
</dbReference>
<protein>
    <submittedName>
        <fullName evidence="1">HAD family hydrolase</fullName>
    </submittedName>
</protein>
<dbReference type="RefSeq" id="WP_187240846.1">
    <property type="nucleotide sequence ID" value="NZ_BAAAOK010000015.1"/>
</dbReference>
<name>A0ABR7LGU2_9ACTN</name>
<sequence length="291" mass="30687">MPGTPPAENSVVCVDLDRTLIYSSAALGLSGADADLPRLLCVELYEGRPLSYVTESAAAGIELLAAAATLVPTTTRTPEQYARVHLLGEAPAYAICANGGHLLVDGRSDPEWAAGVRVRVSACAEPAEVYAHLSRISGDFVRKLRMAADLFCYAVVERGELPEGWVAELAGWCAERGWTTSLQGRKVYCLPKPLTKAAAAAEVARRTGADVLLAAGDSLLDTELLEAADAAIRPPHGELAETGWIGEGTSVSVSGGVYAGEEIVGWLLERALNPGGVPRRGAWREKPLASR</sequence>
<dbReference type="SUPFAM" id="SSF56784">
    <property type="entry name" value="HAD-like"/>
    <property type="match status" value="1"/>
</dbReference>
<dbReference type="PIRSF" id="PIRSF030802">
    <property type="entry name" value="UCP030802"/>
    <property type="match status" value="1"/>
</dbReference>
<dbReference type="EMBL" id="JABVEC010000001">
    <property type="protein sequence ID" value="MBC6463908.1"/>
    <property type="molecule type" value="Genomic_DNA"/>
</dbReference>
<dbReference type="GO" id="GO:0016787">
    <property type="term" value="F:hydrolase activity"/>
    <property type="evidence" value="ECO:0007669"/>
    <property type="project" value="UniProtKB-KW"/>
</dbReference>
<keyword evidence="1" id="KW-0378">Hydrolase</keyword>
<dbReference type="InterPro" id="IPR024197">
    <property type="entry name" value="TPP-like"/>
</dbReference>
<evidence type="ECO:0000313" key="1">
    <source>
        <dbReference type="EMBL" id="MBC6463908.1"/>
    </source>
</evidence>
<organism evidence="1 2">
    <name type="scientific">Actinomadura alba</name>
    <dbReference type="NCBI Taxonomy" id="406431"/>
    <lineage>
        <taxon>Bacteria</taxon>
        <taxon>Bacillati</taxon>
        <taxon>Actinomycetota</taxon>
        <taxon>Actinomycetes</taxon>
        <taxon>Streptosporangiales</taxon>
        <taxon>Thermomonosporaceae</taxon>
        <taxon>Actinomadura</taxon>
    </lineage>
</organism>
<evidence type="ECO:0000313" key="2">
    <source>
        <dbReference type="Proteomes" id="UP000805614"/>
    </source>
</evidence>
<accession>A0ABR7LGU2</accession>
<reference evidence="1 2" key="1">
    <citation type="submission" date="2020-06" db="EMBL/GenBank/DDBJ databases">
        <title>Actinomadura xiongansis sp. nov., isolated from soil of Baiyangdian.</title>
        <authorList>
            <person name="Zhang X."/>
        </authorList>
    </citation>
    <scope>NUCLEOTIDE SEQUENCE [LARGE SCALE GENOMIC DNA]</scope>
    <source>
        <strain evidence="1 2">HBUM206468</strain>
    </source>
</reference>
<keyword evidence="2" id="KW-1185">Reference proteome</keyword>
<gene>
    <name evidence="1" type="ORF">HKK74_00120</name>
</gene>
<dbReference type="Gene3D" id="3.40.50.1000">
    <property type="entry name" value="HAD superfamily/HAD-like"/>
    <property type="match status" value="1"/>
</dbReference>
<comment type="caution">
    <text evidence="1">The sequence shown here is derived from an EMBL/GenBank/DDBJ whole genome shotgun (WGS) entry which is preliminary data.</text>
</comment>
<dbReference type="Proteomes" id="UP000805614">
    <property type="component" value="Unassembled WGS sequence"/>
</dbReference>